<dbReference type="Pfam" id="PF13476">
    <property type="entry name" value="AAA_23"/>
    <property type="match status" value="1"/>
</dbReference>
<dbReference type="InterPro" id="IPR051396">
    <property type="entry name" value="Bact_Antivir_Def_Nuclease"/>
</dbReference>
<dbReference type="InterPro" id="IPR003593">
    <property type="entry name" value="AAA+_ATPase"/>
</dbReference>
<dbReference type="AlphaFoldDB" id="A0A975BQY2"/>
<evidence type="ECO:0000313" key="3">
    <source>
        <dbReference type="Proteomes" id="UP000663722"/>
    </source>
</evidence>
<gene>
    <name evidence="2" type="ORF">dnm_058200</name>
</gene>
<dbReference type="InterPro" id="IPR027417">
    <property type="entry name" value="P-loop_NTPase"/>
</dbReference>
<feature type="domain" description="AAA+ ATPase" evidence="1">
    <location>
        <begin position="48"/>
        <end position="359"/>
    </location>
</feature>
<accession>A0A975BQY2</accession>
<keyword evidence="3" id="KW-1185">Reference proteome</keyword>
<dbReference type="GO" id="GO:0016887">
    <property type="term" value="F:ATP hydrolysis activity"/>
    <property type="evidence" value="ECO:0007669"/>
    <property type="project" value="InterPro"/>
</dbReference>
<dbReference type="PANTHER" id="PTHR43581">
    <property type="entry name" value="ATP/GTP PHOSPHATASE"/>
    <property type="match status" value="1"/>
</dbReference>
<dbReference type="RefSeq" id="WP_207678245.1">
    <property type="nucleotide sequence ID" value="NZ_CP061800.1"/>
</dbReference>
<organism evidence="2 3">
    <name type="scientific">Desulfonema magnum</name>
    <dbReference type="NCBI Taxonomy" id="45655"/>
    <lineage>
        <taxon>Bacteria</taxon>
        <taxon>Pseudomonadati</taxon>
        <taxon>Thermodesulfobacteriota</taxon>
        <taxon>Desulfobacteria</taxon>
        <taxon>Desulfobacterales</taxon>
        <taxon>Desulfococcaceae</taxon>
        <taxon>Desulfonema</taxon>
    </lineage>
</organism>
<evidence type="ECO:0000259" key="1">
    <source>
        <dbReference type="SMART" id="SM00382"/>
    </source>
</evidence>
<sequence length="412" mass="46875">MVAEDEVKAEENNDENLPPAYFLSLTVENIRCFGPRQILDLSKGNDQPAQWTVILGNSGTGKTTLLQCLAMLEPVSSVLLDEPEVMMPRASKFLGDYNWESSVYRGENELFISGAILSGHTLTGSEQGEVIKEFYFRGTYGNRNSNLKEAAKVGGLVCYSYGALRRMGIGSLADKARYDYHGISLFDDNASLLNAEQWLLKLDYAASKPSDIRDVCKEKLELLREVFIGFLPGVTDIDFRISGEDRTSPQAQFKTNYGWVSMNDLSLGYKTMIAWMADLSYRLIKRYPESPDPLAEPAIVLIDEIDLHLPPQWQRDMIRFLSERFVNTQFIVTAHNPLIVQWTNASRNKENKVNFVVLEQEKDYVLVKNDEKAIRDWRINQIVASELFGLVTHSYELEKILSKRRNLFLKDG</sequence>
<dbReference type="KEGG" id="dmm:dnm_058200"/>
<dbReference type="Proteomes" id="UP000663722">
    <property type="component" value="Chromosome"/>
</dbReference>
<dbReference type="EMBL" id="CP061800">
    <property type="protein sequence ID" value="QTA89763.1"/>
    <property type="molecule type" value="Genomic_DNA"/>
</dbReference>
<protein>
    <submittedName>
        <fullName evidence="2">AAA ATPase-like domain-containing protein</fullName>
    </submittedName>
</protein>
<name>A0A975BQY2_9BACT</name>
<dbReference type="InterPro" id="IPR038729">
    <property type="entry name" value="Rad50/SbcC_AAA"/>
</dbReference>
<reference evidence="2" key="1">
    <citation type="journal article" date="2021" name="Microb. Physiol.">
        <title>Proteogenomic Insights into the Physiology of Marine, Sulfate-Reducing, Filamentous Desulfonema limicola and Desulfonema magnum.</title>
        <authorList>
            <person name="Schnaars V."/>
            <person name="Wohlbrand L."/>
            <person name="Scheve S."/>
            <person name="Hinrichs C."/>
            <person name="Reinhardt R."/>
            <person name="Rabus R."/>
        </authorList>
    </citation>
    <scope>NUCLEOTIDE SEQUENCE</scope>
    <source>
        <strain evidence="2">4be13</strain>
    </source>
</reference>
<proteinExistence type="predicted"/>
<dbReference type="GO" id="GO:0005524">
    <property type="term" value="F:ATP binding"/>
    <property type="evidence" value="ECO:0007669"/>
    <property type="project" value="InterPro"/>
</dbReference>
<dbReference type="GO" id="GO:0006302">
    <property type="term" value="P:double-strand break repair"/>
    <property type="evidence" value="ECO:0007669"/>
    <property type="project" value="InterPro"/>
</dbReference>
<dbReference type="InterPro" id="IPR003959">
    <property type="entry name" value="ATPase_AAA_core"/>
</dbReference>
<dbReference type="SMART" id="SM00382">
    <property type="entry name" value="AAA"/>
    <property type="match status" value="1"/>
</dbReference>
<evidence type="ECO:0000313" key="2">
    <source>
        <dbReference type="EMBL" id="QTA89763.1"/>
    </source>
</evidence>
<dbReference type="SUPFAM" id="SSF52540">
    <property type="entry name" value="P-loop containing nucleoside triphosphate hydrolases"/>
    <property type="match status" value="1"/>
</dbReference>
<dbReference type="Gene3D" id="3.40.50.300">
    <property type="entry name" value="P-loop containing nucleotide triphosphate hydrolases"/>
    <property type="match status" value="2"/>
</dbReference>
<dbReference type="Pfam" id="PF13304">
    <property type="entry name" value="AAA_21"/>
    <property type="match status" value="1"/>
</dbReference>
<dbReference type="PANTHER" id="PTHR43581:SF2">
    <property type="entry name" value="EXCINUCLEASE ATPASE SUBUNIT"/>
    <property type="match status" value="1"/>
</dbReference>